<reference evidence="1" key="1">
    <citation type="journal article" date="2020" name="Nature">
        <title>Giant virus diversity and host interactions through global metagenomics.</title>
        <authorList>
            <person name="Schulz F."/>
            <person name="Roux S."/>
            <person name="Paez-Espino D."/>
            <person name="Jungbluth S."/>
            <person name="Walsh D.A."/>
            <person name="Denef V.J."/>
            <person name="McMahon K.D."/>
            <person name="Konstantinidis K.T."/>
            <person name="Eloe-Fadrosh E.A."/>
            <person name="Kyrpides N.C."/>
            <person name="Woyke T."/>
        </authorList>
    </citation>
    <scope>NUCLEOTIDE SEQUENCE</scope>
    <source>
        <strain evidence="1">GVMAG-M-3300024261-37</strain>
    </source>
</reference>
<organism evidence="1">
    <name type="scientific">viral metagenome</name>
    <dbReference type="NCBI Taxonomy" id="1070528"/>
    <lineage>
        <taxon>unclassified sequences</taxon>
        <taxon>metagenomes</taxon>
        <taxon>organismal metagenomes</taxon>
    </lineage>
</organism>
<proteinExistence type="predicted"/>
<sequence length="261" mass="30809">MDEYHPDTPQHHIGILIPTTSRNRDWNKIHQTHFCNLFLKHFIDTRDRQHKYTIYLVVDHDDPLYTNPTEKKALLAIFDSLKTRNIFLKLIEAKNIPKGHVSIMWNLAFKNAYDDGCDYFFQSGDDIVFMQNGWVDASIKALKKNNNIGLTGPMDYDRYISGPHSQPGGNRFIQTQSFVSRKHMEIFGFYFPEQVKNWYCDDWMTFSYYPQFYYSIPFFCRNLGGPPRYKIIGSLDKNDPTRQICFELVSESKNKILDFIL</sequence>
<accession>A0A6C0IQH8</accession>
<dbReference type="SUPFAM" id="SSF53448">
    <property type="entry name" value="Nucleotide-diphospho-sugar transferases"/>
    <property type="match status" value="1"/>
</dbReference>
<dbReference type="EMBL" id="MN740232">
    <property type="protein sequence ID" value="QHT94840.1"/>
    <property type="molecule type" value="Genomic_DNA"/>
</dbReference>
<name>A0A6C0IQH8_9ZZZZ</name>
<dbReference type="AlphaFoldDB" id="A0A6C0IQH8"/>
<evidence type="ECO:0000313" key="1">
    <source>
        <dbReference type="EMBL" id="QHT94840.1"/>
    </source>
</evidence>
<dbReference type="InterPro" id="IPR029044">
    <property type="entry name" value="Nucleotide-diphossugar_trans"/>
</dbReference>
<evidence type="ECO:0008006" key="2">
    <source>
        <dbReference type="Google" id="ProtNLM"/>
    </source>
</evidence>
<dbReference type="Gene3D" id="3.90.550.10">
    <property type="entry name" value="Spore Coat Polysaccharide Biosynthesis Protein SpsA, Chain A"/>
    <property type="match status" value="1"/>
</dbReference>
<protein>
    <recommendedName>
        <fullName evidence="2">Glycosyltransferase 2-like domain-containing protein</fullName>
    </recommendedName>
</protein>